<feature type="domain" description="Haemolysin-type calcium binding-related" evidence="3">
    <location>
        <begin position="2182"/>
        <end position="2221"/>
    </location>
</feature>
<comment type="caution">
    <text evidence="4">The sequence shown here is derived from an EMBL/GenBank/DDBJ whole genome shotgun (WGS) entry which is preliminary data.</text>
</comment>
<dbReference type="Pfam" id="PF00353">
    <property type="entry name" value="HemolysinCabind"/>
    <property type="match status" value="24"/>
</dbReference>
<protein>
    <submittedName>
        <fullName evidence="4">Ca2+-binding protein, RTX toxin</fullName>
    </submittedName>
</protein>
<keyword evidence="2" id="KW-0964">Secreted</keyword>
<feature type="domain" description="Haemolysin-type calcium binding-related" evidence="3">
    <location>
        <begin position="1984"/>
        <end position="2023"/>
    </location>
</feature>
<dbReference type="GO" id="GO:0005509">
    <property type="term" value="F:calcium ion binding"/>
    <property type="evidence" value="ECO:0007669"/>
    <property type="project" value="InterPro"/>
</dbReference>
<dbReference type="Proteomes" id="UP000027936">
    <property type="component" value="Unassembled WGS sequence"/>
</dbReference>
<dbReference type="Gene3D" id="2.150.10.10">
    <property type="entry name" value="Serralysin-like metalloprotease, C-terminal"/>
    <property type="match status" value="12"/>
</dbReference>
<dbReference type="GO" id="GO:0005576">
    <property type="term" value="C:extracellular region"/>
    <property type="evidence" value="ECO:0007669"/>
    <property type="project" value="UniProtKB-SubCell"/>
</dbReference>
<feature type="domain" description="Haemolysin-type calcium binding-related" evidence="3">
    <location>
        <begin position="850"/>
        <end position="889"/>
    </location>
</feature>
<dbReference type="PROSITE" id="PS00330">
    <property type="entry name" value="HEMOLYSIN_CALCIUM"/>
    <property type="match status" value="12"/>
</dbReference>
<feature type="domain" description="Haemolysin-type calcium binding-related" evidence="3">
    <location>
        <begin position="1246"/>
        <end position="1285"/>
    </location>
</feature>
<evidence type="ECO:0000313" key="4">
    <source>
        <dbReference type="EMBL" id="KEF37622.1"/>
    </source>
</evidence>
<dbReference type="OrthoDB" id="1814568at2"/>
<dbReference type="PRINTS" id="PR00313">
    <property type="entry name" value="CABNDNGRPT"/>
</dbReference>
<dbReference type="InterPro" id="IPR050557">
    <property type="entry name" value="RTX_toxin/Mannuronan_C5-epim"/>
</dbReference>
<dbReference type="EMBL" id="JJRY01000013">
    <property type="protein sequence ID" value="KEF37622.1"/>
    <property type="molecule type" value="Genomic_DNA"/>
</dbReference>
<sequence>METILMSVSTRPDISKAYSEAIENPDKRIEKVEDFFNRYTGESPTGNEANYGEDVKGFMQWEKESGRLGNSEQPGSEYWKKANGQMIHDMMMAEELIKQGKEDLATDAEKRWLDFINQPNQENLWEAHNYSINQASLNLMSDGTFEKEPPSERAFISSVLIRVNGSAWGGFPSYMGIIDELIADGPMNYADNYPAIWEQDKSIYPTWDFFPLENELYKMMFDKEYRPSIGKLKEAFIEDVSNLWSKGEALFDQFINALADEDIPGFILELLPKPNGQIIKDMGEILLDKLSERFDKSVIDKFKEWLNKFNESFSIHPPRIDPLIIDLDGDGIETRNVNGQTYFDLDRNGFAEQTGWVGSDDGLLVLDRNHDGIINNGGELFGDQTLLRNGQLAKSGFQALSDLDDNADGKIDSSDTEFNNIKIWRDQNGDGISSESELYSLNELGIKSLSTNFISTNIQDNEGNIQARKGAFERFDGTSGQMGDYLLERDLLNTRIVEELDVPGEIQSLPFLQGVGNVYNLHQAMVRDESGTLKGLVEQFMNSRTISESNLLFEQILFTWMGNANVDPSSRGANIDARKLVVLENVFAQSFFGVNGSNPNVNAATSLEEIYKMVYEYYYSEMSKQTYLKPYYEQMMVYLDSETNGIKYSLDSVQSSIQNLINENPTKGHFILSEFVRMLKGSSRIENVNFSDFRNSFVSQGEEFIWSVDSAGKELINGTIGNESLNGTNTDDAIAGNEGNDNLYGNNGSDILYGQSGVDRLYGGSGEDILLGGNDNDYLYGDSGNDVLNGGAGNDQLYGGYGNDVYLFGRWSGKDTIYEDYDTTVGNADIIRFAEDITPSDIIVKRNGDHLELRIKGTQDKLTVQYYFSSDYYKVEKIVFADGTVWDVAFIKAEVNKVTEENDVIRGYDGINNILQGLGGNDTLYGANGDDRLDGGSQDDKLYGGNGSDILWGGSGQDTLYGENGNDVLHGGEGNDSLYGSYGNDELDGGAGNDYLEGSYGNDVYLFGRNSGQDTISDYDSTSGNVDIIRIAEDVASSDVVVKRNGDHLELRIKGTPGKLTVQNYFSSDYYKVEKIEFADGTVWDAAFIRTEAIKATEENDVIRGYDDTNDLLNGLGGNDTLYGANGDDQLDGGIGDDKVYGGNGSDILRGGTGQDTLYGEYGNDVLHGGEGNDSLYGSYGNDELDGGAGNDYLEGSYGNDVYLFGRNSGQDTVSDYDSTSGNIDIIRIAEDVASSDVMVKRNGDHLELRIKGTPDKLTVQNYFSSDHYKVEKIEFVDGTVWDAAFIKAEVIQATEENDVIRGYDDTNDLLNGLDGNDTLYGANGDDQLDGGIGDDKVYGGNGSDIIWGGTGQDTLYGEYGNDVLHGGEGNDSLYGSYGNDELDGGAGNDYLEGSYGNDVYLFGRNSGQDTISDYDSTSGNIDIIRIAEDVASSDVMVKRNGDHLELRIKGTPDKLTVQNYFSSDHYKVEKIEFADGTVWDAAFIKAEAIQATEENNVIRGYDDSNDLLNGLGGNDTLYGANGDDQLDGGTGDDKVYGGNGSDIIWGGTGQDTLYGEYGNDILHGGEGNDSLYGGYDNDELDGGAGNDYLEGSRGNDVYLFGQGSGQDTIYEYDSTAGNIDIIRFTENVAPSDVVVKRNGDHLELSIKGTLNKLTVQNYFSSDYYKVEKIEFADGTVWEAAFIKAEAIQATEENNVIRGYDDSNDLLNGLGGNDTLYGANGDDQLDGGTGDDKVYGGNGSDIIWGGTGQDTLYGEYGNDILHGGEGNDSLYGGYDNDELDGGAGNDYLEGSRGNDVYLFGQGSGQDTIYEYDSTAGNIDIIRFTENVAPSDVVVKRNGDHLELSIKGTLDKLTVQYYYNSTYYKVEKIEFADGTVWDAAIIQEETIKNSEEKLIIRGIDGTNNILNGFDGDDTIYGAYGNDQLDGGAGNDYLQGSRGNDVYLFGRGSGQDTVYDNDSTAGNTDIIRIAEGTTSSDVVVKRTGDHLELHIEGTQDMLTIQNYFYRDYYLIEKIEFADGTVWDTAFIKAEAIKATEENDVIYGYNDTNDLLIGLGGNDTLYGVNGDDEIDGGANDDQLYGGNGSDILWGGSGQDTLYGEYGNDVLHGGAGNDSLYGGYGNDELDGGAGNDYLEGSSGNDVYLFGRGSGQDTIYDNDSTAGNTDIIRIAEGTTSFDVVVKRTGDHLELHIEGTQDKLTIQNYFYRDYYLIEKIEFADGTVWDTAFIKAEAIKATEENDVIYGYNDTNDLLIGLDGNDTLYGVNGDDEIDGGADDDQLYGGNGSDILWGSSGQDTLYGEYGNDVLHGGEGNDSLYGGNDNDELDGGAVMITWKAQVGTMCTYLGEALVKIPSMTMIQLPEIQTLFELSKVQHRPMLW</sequence>
<proteinExistence type="predicted"/>
<evidence type="ECO:0000313" key="5">
    <source>
        <dbReference type="Proteomes" id="UP000027936"/>
    </source>
</evidence>
<evidence type="ECO:0000256" key="2">
    <source>
        <dbReference type="ARBA" id="ARBA00022525"/>
    </source>
</evidence>
<dbReference type="Pfam" id="PF06594">
    <property type="entry name" value="HCBP_related"/>
    <property type="match status" value="8"/>
</dbReference>
<dbReference type="InterPro" id="IPR001343">
    <property type="entry name" value="Hemolysn_Ca-bd"/>
</dbReference>
<dbReference type="InterPro" id="IPR011049">
    <property type="entry name" value="Serralysin-like_metalloprot_C"/>
</dbReference>
<dbReference type="SUPFAM" id="SSF51120">
    <property type="entry name" value="beta-Roll"/>
    <property type="match status" value="10"/>
</dbReference>
<feature type="domain" description="Haemolysin-type calcium binding-related" evidence="3">
    <location>
        <begin position="1840"/>
        <end position="1879"/>
    </location>
</feature>
<dbReference type="PATRIC" id="fig|1348973.3.peg.3083"/>
<comment type="subcellular location">
    <subcellularLocation>
        <location evidence="1">Secreted</location>
    </subcellularLocation>
</comment>
<feature type="domain" description="Haemolysin-type calcium binding-related" evidence="3">
    <location>
        <begin position="1048"/>
        <end position="1087"/>
    </location>
</feature>
<feature type="domain" description="Haemolysin-type calcium binding-related" evidence="3">
    <location>
        <begin position="1444"/>
        <end position="1483"/>
    </location>
</feature>
<gene>
    <name evidence="4" type="ORF">M670_03204</name>
</gene>
<name>A0A072NK64_SCHAZ</name>
<accession>A0A072NK64</accession>
<dbReference type="PANTHER" id="PTHR38340:SF1">
    <property type="entry name" value="S-LAYER PROTEIN"/>
    <property type="match status" value="1"/>
</dbReference>
<dbReference type="InterPro" id="IPR010566">
    <property type="entry name" value="Haemolys_ca-bd"/>
</dbReference>
<dbReference type="InterPro" id="IPR018511">
    <property type="entry name" value="Hemolysin-typ_Ca-bd_CS"/>
</dbReference>
<evidence type="ECO:0000256" key="1">
    <source>
        <dbReference type="ARBA" id="ARBA00004613"/>
    </source>
</evidence>
<organism evidence="4 5">
    <name type="scientific">Schinkia azotoformans MEV2011</name>
    <dbReference type="NCBI Taxonomy" id="1348973"/>
    <lineage>
        <taxon>Bacteria</taxon>
        <taxon>Bacillati</taxon>
        <taxon>Bacillota</taxon>
        <taxon>Bacilli</taxon>
        <taxon>Bacillales</taxon>
        <taxon>Bacillaceae</taxon>
        <taxon>Calidifontibacillus/Schinkia group</taxon>
        <taxon>Schinkia</taxon>
    </lineage>
</organism>
<feature type="domain" description="Haemolysin-type calcium binding-related" evidence="3">
    <location>
        <begin position="1642"/>
        <end position="1680"/>
    </location>
</feature>
<dbReference type="PANTHER" id="PTHR38340">
    <property type="entry name" value="S-LAYER PROTEIN"/>
    <property type="match status" value="1"/>
</dbReference>
<reference evidence="4 5" key="1">
    <citation type="submission" date="2014-04" db="EMBL/GenBank/DDBJ databases">
        <title>Draft genome sequence of Bacillus azotoformans MEV2011, a (co-) denitrifying strain unable to grow in the presence of oxygen.</title>
        <authorList>
            <person name="Nielsen M."/>
            <person name="Schreiber L."/>
            <person name="Finster K."/>
            <person name="Schramm A."/>
        </authorList>
    </citation>
    <scope>NUCLEOTIDE SEQUENCE [LARGE SCALE GENOMIC DNA]</scope>
    <source>
        <strain evidence="4 5">MEV2011</strain>
    </source>
</reference>
<evidence type="ECO:0000259" key="3">
    <source>
        <dbReference type="Pfam" id="PF06594"/>
    </source>
</evidence>